<evidence type="ECO:0000313" key="2">
    <source>
        <dbReference type="EMBL" id="RAK60431.1"/>
    </source>
</evidence>
<evidence type="ECO:0000313" key="3">
    <source>
        <dbReference type="Proteomes" id="UP000249842"/>
    </source>
</evidence>
<gene>
    <name evidence="2" type="ORF">DJ021_11755</name>
</gene>
<feature type="signal peptide" evidence="1">
    <location>
        <begin position="1"/>
        <end position="24"/>
    </location>
</feature>
<proteinExistence type="predicted"/>
<dbReference type="AlphaFoldDB" id="A0A328B1U4"/>
<name>A0A328B1U4_9CAUL</name>
<feature type="chain" id="PRO_5016309499" evidence="1">
    <location>
        <begin position="25"/>
        <end position="401"/>
    </location>
</feature>
<dbReference type="Proteomes" id="UP000249842">
    <property type="component" value="Unassembled WGS sequence"/>
</dbReference>
<reference evidence="3" key="1">
    <citation type="submission" date="2018-05" db="EMBL/GenBank/DDBJ databases">
        <authorList>
            <person name="Li X."/>
        </authorList>
    </citation>
    <scope>NUCLEOTIDE SEQUENCE [LARGE SCALE GENOMIC DNA]</scope>
    <source>
        <strain evidence="3">HKS-05</strain>
    </source>
</reference>
<evidence type="ECO:0000256" key="1">
    <source>
        <dbReference type="SAM" id="SignalP"/>
    </source>
</evidence>
<dbReference type="RefSeq" id="WP_111457724.1">
    <property type="nucleotide sequence ID" value="NZ_QFYP01000001.1"/>
</dbReference>
<keyword evidence="1" id="KW-0732">Signal</keyword>
<accession>A0A328B1U4</accession>
<protein>
    <submittedName>
        <fullName evidence="2">Uncharacterized protein</fullName>
    </submittedName>
</protein>
<sequence>MSRFPAFVAALALFAIPAAAGAQAVEVTPLAAPDAFTTAGRNTGLPPTLWQGASLATAQTVLPLLAHKPLSPAAAALARRVLATGAPGPKGAGADPALAAARADALIALGDPKAAAAILARAPGLDRSAELSRAAAESALLAGDDARACAAEEALTVGRDDVYWLRLRTYCQAIGGHADQAQLTFELAQAQAKDPVFARLMAAKLAGAGSPGAASLRNGLDYALSRSLGLDLAAAKPAPAVAAALAVADPAEPAWPSPPGDDDLSATVRALIAGQAPAAGVVDRLLDAAAHADAKARPRAEAVALLTAALVGVPGTEARSRIAALSVPDGKAPAGRNFALEAAAQEKQMGETALLALWTCADAGAAGPAVGDRARLVGALRAAGLEADARAFAVEGLLALK</sequence>
<comment type="caution">
    <text evidence="2">The sequence shown here is derived from an EMBL/GenBank/DDBJ whole genome shotgun (WGS) entry which is preliminary data.</text>
</comment>
<keyword evidence="3" id="KW-1185">Reference proteome</keyword>
<dbReference type="OrthoDB" id="8478731at2"/>
<organism evidence="2 3">
    <name type="scientific">Phenylobacterium hankyongense</name>
    <dbReference type="NCBI Taxonomy" id="1813876"/>
    <lineage>
        <taxon>Bacteria</taxon>
        <taxon>Pseudomonadati</taxon>
        <taxon>Pseudomonadota</taxon>
        <taxon>Alphaproteobacteria</taxon>
        <taxon>Caulobacterales</taxon>
        <taxon>Caulobacteraceae</taxon>
        <taxon>Phenylobacterium</taxon>
    </lineage>
</organism>
<dbReference type="EMBL" id="QFYP01000001">
    <property type="protein sequence ID" value="RAK60431.1"/>
    <property type="molecule type" value="Genomic_DNA"/>
</dbReference>